<dbReference type="Gene3D" id="3.20.20.140">
    <property type="entry name" value="Metal-dependent hydrolases"/>
    <property type="match status" value="1"/>
</dbReference>
<gene>
    <name evidence="1" type="ORF">ACFFJK_07570</name>
</gene>
<dbReference type="RefSeq" id="WP_379678581.1">
    <property type="nucleotide sequence ID" value="NZ_JBHLWP010000009.1"/>
</dbReference>
<accession>A0ABV6FDY9</accession>
<sequence length="605" mass="66389">MDKDMKRRVLLKAGMLAGAASLGGCCWLKPRDPVPYCPTGSMVSAPDGRLTIDAHAHVFNGTDLPVEPFFRLVLAREAGLPGAIAGLIGELLQAVAWNVAPGAQRELAMLDKLRPELAACGDGRGTTAAETVRNLADTAHRQGVAQLRQALDSARGAQLRDKAERKAAAALTIDMLAAMAVVGEIELLDEDESYEAYRRRMLAEEKAALMVDEARRSARGMIAFVLQNFQYRYVTIHDYLQLYNKPGERVVDLMMPMMVDYDWWLSSGETTATALRDQVVVMEALAIATGGRVHGFVPFDPLREVMHQVTLRTGRPVPGSFDLVKEALARGCIGVKLYPPMGFAPLGNAGIQEKNPGFWDRPWLPEQVRKAPGLGQQLDAALCRLYEYCVAEDVPIMAHTGLSNGPAKDFEGLAGAEHWNTALQAYRGLRINFGHFGDTAPVAHQGDVAARALAFTKLMQASGAGAHAYADSGYFVEAMDDEDKMLSLLQQLYTRTHDKGPAALENRFLYGSDWEMTITHGRVEPYLASFERLFDRMAGDSRLAGERAKTLVRKFFGANAADYAGLRAGEKTRARLQEFYKRKGIPDADWMRKVDALPSPTRTAS</sequence>
<evidence type="ECO:0000313" key="2">
    <source>
        <dbReference type="Proteomes" id="UP001589773"/>
    </source>
</evidence>
<dbReference type="PROSITE" id="PS51257">
    <property type="entry name" value="PROKAR_LIPOPROTEIN"/>
    <property type="match status" value="1"/>
</dbReference>
<name>A0ABV6FDY9_9BURK</name>
<dbReference type="InterPro" id="IPR032466">
    <property type="entry name" value="Metal_Hydrolase"/>
</dbReference>
<protein>
    <recommendedName>
        <fullName evidence="3">Amidohydrolase-related domain-containing protein</fullName>
    </recommendedName>
</protein>
<evidence type="ECO:0008006" key="3">
    <source>
        <dbReference type="Google" id="ProtNLM"/>
    </source>
</evidence>
<dbReference type="Proteomes" id="UP001589773">
    <property type="component" value="Unassembled WGS sequence"/>
</dbReference>
<dbReference type="EMBL" id="JBHLWP010000009">
    <property type="protein sequence ID" value="MFC0251745.1"/>
    <property type="molecule type" value="Genomic_DNA"/>
</dbReference>
<dbReference type="SUPFAM" id="SSF51556">
    <property type="entry name" value="Metallo-dependent hydrolases"/>
    <property type="match status" value="1"/>
</dbReference>
<comment type="caution">
    <text evidence="1">The sequence shown here is derived from an EMBL/GenBank/DDBJ whole genome shotgun (WGS) entry which is preliminary data.</text>
</comment>
<organism evidence="1 2">
    <name type="scientific">Massilia consociata</name>
    <dbReference type="NCBI Taxonomy" id="760117"/>
    <lineage>
        <taxon>Bacteria</taxon>
        <taxon>Pseudomonadati</taxon>
        <taxon>Pseudomonadota</taxon>
        <taxon>Betaproteobacteria</taxon>
        <taxon>Burkholderiales</taxon>
        <taxon>Oxalobacteraceae</taxon>
        <taxon>Telluria group</taxon>
        <taxon>Massilia</taxon>
    </lineage>
</organism>
<evidence type="ECO:0000313" key="1">
    <source>
        <dbReference type="EMBL" id="MFC0251745.1"/>
    </source>
</evidence>
<keyword evidence="2" id="KW-1185">Reference proteome</keyword>
<reference evidence="1 2" key="1">
    <citation type="submission" date="2024-09" db="EMBL/GenBank/DDBJ databases">
        <authorList>
            <person name="Sun Q."/>
            <person name="Mori K."/>
        </authorList>
    </citation>
    <scope>NUCLEOTIDE SEQUENCE [LARGE SCALE GENOMIC DNA]</scope>
    <source>
        <strain evidence="1 2">CCM 7792</strain>
    </source>
</reference>
<proteinExistence type="predicted"/>